<evidence type="ECO:0000313" key="2">
    <source>
        <dbReference type="EMBL" id="CAH9117222.1"/>
    </source>
</evidence>
<feature type="domain" description="Ycf2 N-terminal" evidence="1">
    <location>
        <begin position="9"/>
        <end position="81"/>
    </location>
</feature>
<dbReference type="Pfam" id="PF05695">
    <property type="entry name" value="Ycf2"/>
    <property type="match status" value="1"/>
</dbReference>
<comment type="caution">
    <text evidence="2">The sequence shown here is derived from an EMBL/GenBank/DDBJ whole genome shotgun (WGS) entry which is preliminary data.</text>
</comment>
<dbReference type="AlphaFoldDB" id="A0AAV0E5F1"/>
<dbReference type="Proteomes" id="UP001152523">
    <property type="component" value="Unassembled WGS sequence"/>
</dbReference>
<dbReference type="EMBL" id="CAMAPF010000385">
    <property type="protein sequence ID" value="CAH9117222.1"/>
    <property type="molecule type" value="Genomic_DNA"/>
</dbReference>
<reference evidence="2" key="1">
    <citation type="submission" date="2022-07" db="EMBL/GenBank/DDBJ databases">
        <authorList>
            <person name="Macas J."/>
            <person name="Novak P."/>
            <person name="Neumann P."/>
        </authorList>
    </citation>
    <scope>NUCLEOTIDE SEQUENCE</scope>
</reference>
<gene>
    <name evidence="2" type="ORF">CEPIT_LOCUS21790</name>
</gene>
<evidence type="ECO:0000259" key="1">
    <source>
        <dbReference type="Pfam" id="PF05695"/>
    </source>
</evidence>
<sequence>MPNLILKTFGTSSTEEEIVNLETTYCQPFSDINRNIYDSEENHFHEYPNFNLNMDLVDIPCSDKYFSFQNKKKSKKRRCVSEKTDGNNFS</sequence>
<organism evidence="2 3">
    <name type="scientific">Cuscuta epithymum</name>
    <dbReference type="NCBI Taxonomy" id="186058"/>
    <lineage>
        <taxon>Eukaryota</taxon>
        <taxon>Viridiplantae</taxon>
        <taxon>Streptophyta</taxon>
        <taxon>Embryophyta</taxon>
        <taxon>Tracheophyta</taxon>
        <taxon>Spermatophyta</taxon>
        <taxon>Magnoliopsida</taxon>
        <taxon>eudicotyledons</taxon>
        <taxon>Gunneridae</taxon>
        <taxon>Pentapetalae</taxon>
        <taxon>asterids</taxon>
        <taxon>lamiids</taxon>
        <taxon>Solanales</taxon>
        <taxon>Convolvulaceae</taxon>
        <taxon>Cuscuteae</taxon>
        <taxon>Cuscuta</taxon>
        <taxon>Cuscuta subgen. Cuscuta</taxon>
    </lineage>
</organism>
<proteinExistence type="predicted"/>
<keyword evidence="3" id="KW-1185">Reference proteome</keyword>
<accession>A0AAV0E5F1</accession>
<protein>
    <recommendedName>
        <fullName evidence="1">Ycf2 N-terminal domain-containing protein</fullName>
    </recommendedName>
</protein>
<name>A0AAV0E5F1_9ASTE</name>
<evidence type="ECO:0000313" key="3">
    <source>
        <dbReference type="Proteomes" id="UP001152523"/>
    </source>
</evidence>
<dbReference type="InterPro" id="IPR056777">
    <property type="entry name" value="Ycf2_N"/>
</dbReference>